<keyword evidence="4" id="KW-1003">Cell membrane</keyword>
<keyword evidence="5 9" id="KW-0812">Transmembrane</keyword>
<dbReference type="AlphaFoldDB" id="A0A430AS26"/>
<feature type="transmembrane region" description="Helical" evidence="9">
    <location>
        <begin position="379"/>
        <end position="396"/>
    </location>
</feature>
<dbReference type="Pfam" id="PF05525">
    <property type="entry name" value="Branch_AA_trans"/>
    <property type="match status" value="1"/>
</dbReference>
<dbReference type="Proteomes" id="UP000288028">
    <property type="component" value="Unassembled WGS sequence"/>
</dbReference>
<dbReference type="GO" id="GO:0015188">
    <property type="term" value="F:L-isoleucine transmembrane transporter activity"/>
    <property type="evidence" value="ECO:0007669"/>
    <property type="project" value="TreeGrafter"/>
</dbReference>
<dbReference type="GO" id="GO:0015818">
    <property type="term" value="P:isoleucine transport"/>
    <property type="evidence" value="ECO:0007669"/>
    <property type="project" value="TreeGrafter"/>
</dbReference>
<comment type="function">
    <text evidence="9">Component of the transport system for branched-chain amino acids.</text>
</comment>
<keyword evidence="6 9" id="KW-0029">Amino-acid transport</keyword>
<comment type="caution">
    <text evidence="10">The sequence shown here is derived from an EMBL/GenBank/DDBJ whole genome shotgun (WGS) entry which is preliminary data.</text>
</comment>
<evidence type="ECO:0000256" key="8">
    <source>
        <dbReference type="ARBA" id="ARBA00023136"/>
    </source>
</evidence>
<feature type="transmembrane region" description="Helical" evidence="9">
    <location>
        <begin position="123"/>
        <end position="141"/>
    </location>
</feature>
<evidence type="ECO:0000256" key="5">
    <source>
        <dbReference type="ARBA" id="ARBA00022692"/>
    </source>
</evidence>
<evidence type="ECO:0000256" key="4">
    <source>
        <dbReference type="ARBA" id="ARBA00022475"/>
    </source>
</evidence>
<accession>A0A430AS26</accession>
<dbReference type="NCBIfam" id="TIGR00796">
    <property type="entry name" value="livcs"/>
    <property type="match status" value="1"/>
</dbReference>
<evidence type="ECO:0000256" key="7">
    <source>
        <dbReference type="ARBA" id="ARBA00022989"/>
    </source>
</evidence>
<evidence type="ECO:0000256" key="2">
    <source>
        <dbReference type="ARBA" id="ARBA00008540"/>
    </source>
</evidence>
<sequence>MKKRLELKESLFIGSLIFGLFFGAGNLIFPIQMGQEAGANIVSANLGFLTTGIGLPFLGIIAFGLSMSKDLCELSSKVNKKYGMIFTSVLYLVIGPFFAMPRLASTSFEIALAPFLPESKQKMYLLFFSAVFFIIVWFFSRKPSKILDYIGKFLTPLFLLLLFILLAMAFISPLGSVSSAAVQPAYSNGAFFKGFTDGYNTLDALAALAFGMIIIENVQALGIKDPVLVAKETTKSGLFGIVLMGIIYTLLSFVGTMSLGTLNLNKNGGITLAQIADHYLGTVGSVLLAAIVIVACLKTAIGLSTSFGRTFNELYPSKSYTFFTVGCILLAALIANVGLNEIIQISTPVLMFIYPLAMTLIIMGLCSQWIGDKKSIYQYVTYFTMIASFFDALNSLPKNIKDSNIVSSLLGFAREFVPFFNIGMGWITVAILGLIVGLLVDKKRRLSV</sequence>
<dbReference type="PANTHER" id="PTHR30588:SF0">
    <property type="entry name" value="BRANCHED-CHAIN AMINO ACID PERMEASE BRNQ"/>
    <property type="match status" value="1"/>
</dbReference>
<dbReference type="RefSeq" id="WP_126796040.1">
    <property type="nucleotide sequence ID" value="NZ_CP060720.1"/>
</dbReference>
<proteinExistence type="inferred from homology"/>
<feature type="transmembrane region" description="Helical" evidence="9">
    <location>
        <begin position="153"/>
        <end position="178"/>
    </location>
</feature>
<feature type="transmembrane region" description="Helical" evidence="9">
    <location>
        <begin position="84"/>
        <end position="103"/>
    </location>
</feature>
<feature type="transmembrane region" description="Helical" evidence="9">
    <location>
        <begin position="12"/>
        <end position="29"/>
    </location>
</feature>
<dbReference type="EMBL" id="NGKB01000016">
    <property type="protein sequence ID" value="RSU10853.1"/>
    <property type="molecule type" value="Genomic_DNA"/>
</dbReference>
<keyword evidence="7 9" id="KW-1133">Transmembrane helix</keyword>
<keyword evidence="8 9" id="KW-0472">Membrane</keyword>
<dbReference type="GO" id="GO:0005886">
    <property type="term" value="C:plasma membrane"/>
    <property type="evidence" value="ECO:0007669"/>
    <property type="project" value="UniProtKB-SubCell"/>
</dbReference>
<feature type="transmembrane region" description="Helical" evidence="9">
    <location>
        <begin position="41"/>
        <end position="63"/>
    </location>
</feature>
<feature type="transmembrane region" description="Helical" evidence="9">
    <location>
        <begin position="320"/>
        <end position="339"/>
    </location>
</feature>
<dbReference type="OrthoDB" id="9783920at2"/>
<reference evidence="10 11" key="1">
    <citation type="submission" date="2017-05" db="EMBL/GenBank/DDBJ databases">
        <title>Vagococcus spp. assemblies.</title>
        <authorList>
            <person name="Gulvik C.A."/>
        </authorList>
    </citation>
    <scope>NUCLEOTIDE SEQUENCE [LARGE SCALE GENOMIC DNA]</scope>
    <source>
        <strain evidence="10 11">SS1714</strain>
    </source>
</reference>
<dbReference type="GO" id="GO:0015820">
    <property type="term" value="P:L-leucine transport"/>
    <property type="evidence" value="ECO:0007669"/>
    <property type="project" value="TreeGrafter"/>
</dbReference>
<evidence type="ECO:0000256" key="3">
    <source>
        <dbReference type="ARBA" id="ARBA00022448"/>
    </source>
</evidence>
<feature type="transmembrane region" description="Helical" evidence="9">
    <location>
        <begin position="198"/>
        <end position="215"/>
    </location>
</feature>
<organism evidence="10 11">
    <name type="scientific">Vagococcus carniphilus</name>
    <dbReference type="NCBI Taxonomy" id="218144"/>
    <lineage>
        <taxon>Bacteria</taxon>
        <taxon>Bacillati</taxon>
        <taxon>Bacillota</taxon>
        <taxon>Bacilli</taxon>
        <taxon>Lactobacillales</taxon>
        <taxon>Enterococcaceae</taxon>
        <taxon>Vagococcus</taxon>
    </lineage>
</organism>
<dbReference type="GO" id="GO:0005304">
    <property type="term" value="F:L-valine transmembrane transporter activity"/>
    <property type="evidence" value="ECO:0007669"/>
    <property type="project" value="TreeGrafter"/>
</dbReference>
<keyword evidence="11" id="KW-1185">Reference proteome</keyword>
<dbReference type="InterPro" id="IPR004685">
    <property type="entry name" value="Brnchd-chn_aa_trnsp_Livcs"/>
</dbReference>
<comment type="similarity">
    <text evidence="2 9">Belongs to the branched chain amino acid transporter family.</text>
</comment>
<dbReference type="Gene3D" id="1.20.1740.10">
    <property type="entry name" value="Amino acid/polyamine transporter I"/>
    <property type="match status" value="1"/>
</dbReference>
<dbReference type="GO" id="GO:0015190">
    <property type="term" value="F:L-leucine transmembrane transporter activity"/>
    <property type="evidence" value="ECO:0007669"/>
    <property type="project" value="TreeGrafter"/>
</dbReference>
<feature type="transmembrane region" description="Helical" evidence="9">
    <location>
        <begin position="236"/>
        <end position="259"/>
    </location>
</feature>
<evidence type="ECO:0000256" key="9">
    <source>
        <dbReference type="RuleBase" id="RU362122"/>
    </source>
</evidence>
<evidence type="ECO:0000313" key="10">
    <source>
        <dbReference type="EMBL" id="RSU10853.1"/>
    </source>
</evidence>
<evidence type="ECO:0000256" key="6">
    <source>
        <dbReference type="ARBA" id="ARBA00022970"/>
    </source>
</evidence>
<keyword evidence="3 9" id="KW-0813">Transport</keyword>
<gene>
    <name evidence="10" type="ORF">CBF28_13210</name>
</gene>
<evidence type="ECO:0000256" key="1">
    <source>
        <dbReference type="ARBA" id="ARBA00004651"/>
    </source>
</evidence>
<feature type="transmembrane region" description="Helical" evidence="9">
    <location>
        <begin position="279"/>
        <end position="300"/>
    </location>
</feature>
<dbReference type="GeneID" id="95579349"/>
<protein>
    <recommendedName>
        <fullName evidence="9">Branched-chain amino acid transport system carrier protein</fullName>
    </recommendedName>
</protein>
<feature type="transmembrane region" description="Helical" evidence="9">
    <location>
        <begin position="416"/>
        <end position="440"/>
    </location>
</feature>
<dbReference type="PANTHER" id="PTHR30588">
    <property type="entry name" value="BRANCHED-CHAIN AMINO ACID TRANSPORT SYSTEM 2 CARRIER PROTEIN"/>
    <property type="match status" value="1"/>
</dbReference>
<comment type="subcellular location">
    <subcellularLocation>
        <location evidence="1 9">Cell membrane</location>
        <topology evidence="1 9">Multi-pass membrane protein</topology>
    </subcellularLocation>
</comment>
<evidence type="ECO:0000313" key="11">
    <source>
        <dbReference type="Proteomes" id="UP000288028"/>
    </source>
</evidence>
<feature type="transmembrane region" description="Helical" evidence="9">
    <location>
        <begin position="345"/>
        <end position="367"/>
    </location>
</feature>
<name>A0A430AS26_9ENTE</name>